<proteinExistence type="predicted"/>
<keyword evidence="3" id="KW-1185">Reference proteome</keyword>
<feature type="region of interest" description="Disordered" evidence="1">
    <location>
        <begin position="110"/>
        <end position="129"/>
    </location>
</feature>
<name>A0A2G8JEZ0_STIJA</name>
<dbReference type="AlphaFoldDB" id="A0A2G8JEZ0"/>
<accession>A0A2G8JEZ0</accession>
<evidence type="ECO:0000313" key="2">
    <source>
        <dbReference type="EMBL" id="PIK34269.1"/>
    </source>
</evidence>
<evidence type="ECO:0000256" key="1">
    <source>
        <dbReference type="SAM" id="MobiDB-lite"/>
    </source>
</evidence>
<dbReference type="EMBL" id="MRZV01002229">
    <property type="protein sequence ID" value="PIK34269.1"/>
    <property type="molecule type" value="Genomic_DNA"/>
</dbReference>
<feature type="compositionally biased region" description="Basic and acidic residues" evidence="1">
    <location>
        <begin position="119"/>
        <end position="129"/>
    </location>
</feature>
<sequence length="185" mass="21162">MKIGKRTERRGGRDAERGMWRLKRYVIDLAVYRGACIEGRIERDVTSFSADLSLLHSRNFGQVPSGAMEQLHIYLLTFDDAATAERLQTRTAKPWRTVVNTETIKDAYTLQEESDGESEQDRESFSSESCKDCPLCCYKVLPKLNLFTVAYKSIGLAYRLLLTLPVSQGICERFFLCLEENKTPF</sequence>
<reference evidence="2 3" key="1">
    <citation type="journal article" date="2017" name="PLoS Biol.">
        <title>The sea cucumber genome provides insights into morphological evolution and visceral regeneration.</title>
        <authorList>
            <person name="Zhang X."/>
            <person name="Sun L."/>
            <person name="Yuan J."/>
            <person name="Sun Y."/>
            <person name="Gao Y."/>
            <person name="Zhang L."/>
            <person name="Li S."/>
            <person name="Dai H."/>
            <person name="Hamel J.F."/>
            <person name="Liu C."/>
            <person name="Yu Y."/>
            <person name="Liu S."/>
            <person name="Lin W."/>
            <person name="Guo K."/>
            <person name="Jin S."/>
            <person name="Xu P."/>
            <person name="Storey K.B."/>
            <person name="Huan P."/>
            <person name="Zhang T."/>
            <person name="Zhou Y."/>
            <person name="Zhang J."/>
            <person name="Lin C."/>
            <person name="Li X."/>
            <person name="Xing L."/>
            <person name="Huo D."/>
            <person name="Sun M."/>
            <person name="Wang L."/>
            <person name="Mercier A."/>
            <person name="Li F."/>
            <person name="Yang H."/>
            <person name="Xiang J."/>
        </authorList>
    </citation>
    <scope>NUCLEOTIDE SEQUENCE [LARGE SCALE GENOMIC DNA]</scope>
    <source>
        <strain evidence="2">Shaxun</strain>
        <tissue evidence="2">Muscle</tissue>
    </source>
</reference>
<protein>
    <submittedName>
        <fullName evidence="2">Uncharacterized protein</fullName>
    </submittedName>
</protein>
<dbReference type="Proteomes" id="UP000230750">
    <property type="component" value="Unassembled WGS sequence"/>
</dbReference>
<gene>
    <name evidence="2" type="ORF">BSL78_28908</name>
</gene>
<evidence type="ECO:0000313" key="3">
    <source>
        <dbReference type="Proteomes" id="UP000230750"/>
    </source>
</evidence>
<organism evidence="2 3">
    <name type="scientific">Stichopus japonicus</name>
    <name type="common">Sea cucumber</name>
    <dbReference type="NCBI Taxonomy" id="307972"/>
    <lineage>
        <taxon>Eukaryota</taxon>
        <taxon>Metazoa</taxon>
        <taxon>Echinodermata</taxon>
        <taxon>Eleutherozoa</taxon>
        <taxon>Echinozoa</taxon>
        <taxon>Holothuroidea</taxon>
        <taxon>Aspidochirotacea</taxon>
        <taxon>Aspidochirotida</taxon>
        <taxon>Stichopodidae</taxon>
        <taxon>Apostichopus</taxon>
    </lineage>
</organism>
<comment type="caution">
    <text evidence="2">The sequence shown here is derived from an EMBL/GenBank/DDBJ whole genome shotgun (WGS) entry which is preliminary data.</text>
</comment>
<dbReference type="OrthoDB" id="8908633at2759"/>